<keyword evidence="3" id="KW-1185">Reference proteome</keyword>
<dbReference type="RefSeq" id="WP_006089808.1">
    <property type="nucleotide sequence ID" value="NZ_AOHW01000029.1"/>
</dbReference>
<feature type="compositionally biased region" description="Acidic residues" evidence="1">
    <location>
        <begin position="39"/>
        <end position="73"/>
    </location>
</feature>
<name>L9VVF7_9EURY</name>
<evidence type="ECO:0000256" key="1">
    <source>
        <dbReference type="SAM" id="MobiDB-lite"/>
    </source>
</evidence>
<proteinExistence type="predicted"/>
<evidence type="ECO:0000313" key="2">
    <source>
        <dbReference type="EMBL" id="ELY40991.1"/>
    </source>
</evidence>
<gene>
    <name evidence="2" type="ORF">C496_09856</name>
</gene>
<dbReference type="OrthoDB" id="206283at2157"/>
<sequence length="278" mass="30503">MNRRTILVGAGLSVTSATAALGGCLDEQAADDASPGADTDGDDGGESADDGEDDGTDGDDDEDDENEVEEAIEEDPRVTEPSHGIERPDPPEDPDDPDDPDDPFDPEDNDWNEEYLGDQMATEPSLEFERLLTPAVTIRNTVFSTDAKPSGEVYRVRLIGDEDEYESVFDDADADDETRDRLRAVDFDESVLVLVESGFGSGSVDHRWARIENDDGIAQLHGYYTDPYVRTADLTSRHSVLEVERPSDGLEFARVSLTVGENRRIHFNSTEGIVTLEE</sequence>
<evidence type="ECO:0008006" key="4">
    <source>
        <dbReference type="Google" id="ProtNLM"/>
    </source>
</evidence>
<dbReference type="PATRIC" id="fig|1114856.3.peg.2048"/>
<accession>L9VVF7</accession>
<protein>
    <recommendedName>
        <fullName evidence="4">Lipoprotein</fullName>
    </recommendedName>
</protein>
<feature type="compositionally biased region" description="Basic and acidic residues" evidence="1">
    <location>
        <begin position="74"/>
        <end position="90"/>
    </location>
</feature>
<evidence type="ECO:0000313" key="3">
    <source>
        <dbReference type="Proteomes" id="UP000011599"/>
    </source>
</evidence>
<organism evidence="2 3">
    <name type="scientific">Natronorubrum tibetense GA33</name>
    <dbReference type="NCBI Taxonomy" id="1114856"/>
    <lineage>
        <taxon>Archaea</taxon>
        <taxon>Methanobacteriati</taxon>
        <taxon>Methanobacteriota</taxon>
        <taxon>Stenosarchaea group</taxon>
        <taxon>Halobacteria</taxon>
        <taxon>Halobacteriales</taxon>
        <taxon>Natrialbaceae</taxon>
        <taxon>Natronorubrum</taxon>
    </lineage>
</organism>
<comment type="caution">
    <text evidence="2">The sequence shown here is derived from an EMBL/GenBank/DDBJ whole genome shotgun (WGS) entry which is preliminary data.</text>
</comment>
<dbReference type="PROSITE" id="PS51257">
    <property type="entry name" value="PROKAR_LIPOPROTEIN"/>
    <property type="match status" value="1"/>
</dbReference>
<dbReference type="AlphaFoldDB" id="L9VVF7"/>
<dbReference type="Proteomes" id="UP000011599">
    <property type="component" value="Unassembled WGS sequence"/>
</dbReference>
<dbReference type="eggNOG" id="arCOG06378">
    <property type="taxonomic scope" value="Archaea"/>
</dbReference>
<feature type="region of interest" description="Disordered" evidence="1">
    <location>
        <begin position="26"/>
        <end position="112"/>
    </location>
</feature>
<dbReference type="EMBL" id="AOHW01000029">
    <property type="protein sequence ID" value="ELY40991.1"/>
    <property type="molecule type" value="Genomic_DNA"/>
</dbReference>
<reference evidence="2 3" key="1">
    <citation type="journal article" date="2014" name="PLoS Genet.">
        <title>Phylogenetically driven sequencing of extremely halophilic archaea reveals strategies for static and dynamic osmo-response.</title>
        <authorList>
            <person name="Becker E.A."/>
            <person name="Seitzer P.M."/>
            <person name="Tritt A."/>
            <person name="Larsen D."/>
            <person name="Krusor M."/>
            <person name="Yao A.I."/>
            <person name="Wu D."/>
            <person name="Madern D."/>
            <person name="Eisen J.A."/>
            <person name="Darling A.E."/>
            <person name="Facciotti M.T."/>
        </authorList>
    </citation>
    <scope>NUCLEOTIDE SEQUENCE [LARGE SCALE GENOMIC DNA]</scope>
    <source>
        <strain evidence="2 3">GA33</strain>
    </source>
</reference>
<feature type="compositionally biased region" description="Acidic residues" evidence="1">
    <location>
        <begin position="91"/>
        <end position="112"/>
    </location>
</feature>